<dbReference type="InterPro" id="IPR027417">
    <property type="entry name" value="P-loop_NTPase"/>
</dbReference>
<dbReference type="InterPro" id="IPR014153">
    <property type="entry name" value="Ds_break_AddB"/>
</dbReference>
<sequence>MAEATRHLPRVFTIPPGAPFLQTLAATLCNGELVETFRYDPTDPLSLADVTIFVPTRRAARVLRSEFVDLLGGRSAILPVIRPLGETDDDSGYFDLVAPEEMDLALPIGGTARLLELGRLILAWRNQLPQVVLDIHSQSPLIAPASPADAIWLARALAELIDAIDTEERDWADLKNLNTEEHALWWQLTAEFLSIASAFWPARLEELRRFSPARHQAAILRGESRRIATKTHKGPVIVAGSTGSIPAAAELIAAISRLPEGAVVLPGLDLAMPADQWALIGEETLDGLAEPPSRSHPQFGLWRLLTRLGIDRSEVVLLGDVPSDLKFRAETISQALVPAKATDRWSTWRDDVDLEKLRVAFADVSLIEAANEREEAVAIAIALRLALEEPGADGGETRAALITPDRALARRVTAELARFGVVADDTAGSPLSGTPQGTLVQLLLEAALRPGDPVAIVALMKHPLLRVGLPADAICPAVEALEILALRGGLGDMDLGTLEPLLETRLAQQKTDRHTPQWRLALDEEAPTRARDLARRLAAAAEPLISALVTRRPDGRGLTTKLTLSEWAERTGRALEALCIDENGRLAALWSGEAGERLAGMLAEVIETDGQIEADGPQWIDIVMALTTGEAVKPRALSHPRVFIFGTLEARLQTVDTMILGGLNEGSWPGQTVNNPFLSRTMKTDIGLEPPERRIGQLAHDFEMACGMRRLILSRALRQGSTPTVASRWLQRLLALGGKTFADELKARGEQYRHWAAAVDAGENQPGAKRPAPKPPADLQPVKYSFSEVGRLRRDPYAIYARRILKLDPIDPFNSDPGASERGTLYHAIIDRYTRQGHKPGTPAAKEAMREIMEELFDAEQLPIHIDRVWRPRFWEVARAFLDWEAARAHDIRRTLTEVGAGWDVPVAGIRVTGIADRIDIKGSGLVDIVDYKTGLSPSVSQARSLLDPQLALEAAALRAGAFRDLDALTPENLIYVRLRPGDRFREDKVNNEGASATAKRQPKSALDLAQESLDQLTRFVVTLRSGEAGFASRLVPFAQGDFGGEYDHLARVAEWSTADEDNEVDADE</sequence>
<dbReference type="NCBIfam" id="TIGR02786">
    <property type="entry name" value="addB_alphas"/>
    <property type="match status" value="1"/>
</dbReference>
<dbReference type="RefSeq" id="WP_248684212.1">
    <property type="nucleotide sequence ID" value="NZ_JALPRY010000020.1"/>
</dbReference>
<comment type="caution">
    <text evidence="2">The sequence shown here is derived from an EMBL/GenBank/DDBJ whole genome shotgun (WGS) entry which is preliminary data.</text>
</comment>
<organism evidence="2 3">
    <name type="scientific">Neorhizobium turbinariae</name>
    <dbReference type="NCBI Taxonomy" id="2937795"/>
    <lineage>
        <taxon>Bacteria</taxon>
        <taxon>Pseudomonadati</taxon>
        <taxon>Pseudomonadota</taxon>
        <taxon>Alphaproteobacteria</taxon>
        <taxon>Hyphomicrobiales</taxon>
        <taxon>Rhizobiaceae</taxon>
        <taxon>Rhizobium/Agrobacterium group</taxon>
        <taxon>Neorhizobium</taxon>
    </lineage>
</organism>
<dbReference type="EMBL" id="JALPRY010000020">
    <property type="protein sequence ID" value="MCK8781803.1"/>
    <property type="molecule type" value="Genomic_DNA"/>
</dbReference>
<dbReference type="InterPro" id="IPR038726">
    <property type="entry name" value="PDDEXK_AddAB-type"/>
</dbReference>
<dbReference type="Gene3D" id="3.90.320.10">
    <property type="match status" value="1"/>
</dbReference>
<feature type="domain" description="PD-(D/E)XK endonuclease-like" evidence="1">
    <location>
        <begin position="784"/>
        <end position="1017"/>
    </location>
</feature>
<protein>
    <submittedName>
        <fullName evidence="2">Double-strand break repair protein AddB</fullName>
    </submittedName>
</protein>
<accession>A0ABT0IVB0</accession>
<proteinExistence type="predicted"/>
<name>A0ABT0IVB0_9HYPH</name>
<dbReference type="Pfam" id="PF12705">
    <property type="entry name" value="PDDEXK_1"/>
    <property type="match status" value="1"/>
</dbReference>
<dbReference type="InterPro" id="IPR011604">
    <property type="entry name" value="PDDEXK-like_dom_sf"/>
</dbReference>
<dbReference type="Proteomes" id="UP001202827">
    <property type="component" value="Unassembled WGS sequence"/>
</dbReference>
<dbReference type="SUPFAM" id="SSF52540">
    <property type="entry name" value="P-loop containing nucleoside triphosphate hydrolases"/>
    <property type="match status" value="1"/>
</dbReference>
<keyword evidence="3" id="KW-1185">Reference proteome</keyword>
<reference evidence="2 3" key="1">
    <citation type="submission" date="2022-04" db="EMBL/GenBank/DDBJ databases">
        <title>Rhizobium coralii sp. nov., isolated from coral Turbinaria peltata.</title>
        <authorList>
            <person name="Sun H."/>
        </authorList>
    </citation>
    <scope>NUCLEOTIDE SEQUENCE [LARGE SCALE GENOMIC DNA]</scope>
    <source>
        <strain evidence="2 3">NTR19</strain>
    </source>
</reference>
<evidence type="ECO:0000259" key="1">
    <source>
        <dbReference type="Pfam" id="PF12705"/>
    </source>
</evidence>
<evidence type="ECO:0000313" key="2">
    <source>
        <dbReference type="EMBL" id="MCK8781803.1"/>
    </source>
</evidence>
<gene>
    <name evidence="2" type="primary">addB</name>
    <name evidence="2" type="ORF">M0654_17625</name>
</gene>
<evidence type="ECO:0000313" key="3">
    <source>
        <dbReference type="Proteomes" id="UP001202827"/>
    </source>
</evidence>